<accession>A0A8T2P0T8</accession>
<feature type="region of interest" description="Disordered" evidence="1">
    <location>
        <begin position="1"/>
        <end position="25"/>
    </location>
</feature>
<evidence type="ECO:0000313" key="2">
    <source>
        <dbReference type="EMBL" id="KAG9345949.1"/>
    </source>
</evidence>
<name>A0A8T2P0T8_9TELE</name>
<comment type="caution">
    <text evidence="2">The sequence shown here is derived from an EMBL/GenBank/DDBJ whole genome shotgun (WGS) entry which is preliminary data.</text>
</comment>
<dbReference type="Proteomes" id="UP000824540">
    <property type="component" value="Unassembled WGS sequence"/>
</dbReference>
<protein>
    <submittedName>
        <fullName evidence="2">Uncharacterized protein</fullName>
    </submittedName>
</protein>
<dbReference type="AlphaFoldDB" id="A0A8T2P0T8"/>
<evidence type="ECO:0000313" key="3">
    <source>
        <dbReference type="Proteomes" id="UP000824540"/>
    </source>
</evidence>
<proteinExistence type="predicted"/>
<feature type="compositionally biased region" description="Basic and acidic residues" evidence="1">
    <location>
        <begin position="10"/>
        <end position="19"/>
    </location>
</feature>
<reference evidence="2" key="1">
    <citation type="thesis" date="2021" institute="BYU ScholarsArchive" country="Provo, UT, USA">
        <title>Applications of and Algorithms for Genome Assembly and Genomic Analyses with an Emphasis on Marine Teleosts.</title>
        <authorList>
            <person name="Pickett B.D."/>
        </authorList>
    </citation>
    <scope>NUCLEOTIDE SEQUENCE</scope>
    <source>
        <strain evidence="2">HI-2016</strain>
    </source>
</reference>
<sequence length="52" mass="5640">MENLRSRHVLGKDRHDRAIPGRVSPLRHAPSAISLHPELCAAAGFEPEGGTE</sequence>
<dbReference type="EMBL" id="JAFBMS010000016">
    <property type="protein sequence ID" value="KAG9345949.1"/>
    <property type="molecule type" value="Genomic_DNA"/>
</dbReference>
<evidence type="ECO:0000256" key="1">
    <source>
        <dbReference type="SAM" id="MobiDB-lite"/>
    </source>
</evidence>
<keyword evidence="3" id="KW-1185">Reference proteome</keyword>
<organism evidence="2 3">
    <name type="scientific">Albula glossodonta</name>
    <name type="common">roundjaw bonefish</name>
    <dbReference type="NCBI Taxonomy" id="121402"/>
    <lineage>
        <taxon>Eukaryota</taxon>
        <taxon>Metazoa</taxon>
        <taxon>Chordata</taxon>
        <taxon>Craniata</taxon>
        <taxon>Vertebrata</taxon>
        <taxon>Euteleostomi</taxon>
        <taxon>Actinopterygii</taxon>
        <taxon>Neopterygii</taxon>
        <taxon>Teleostei</taxon>
        <taxon>Albuliformes</taxon>
        <taxon>Albulidae</taxon>
        <taxon>Albula</taxon>
    </lineage>
</organism>
<gene>
    <name evidence="2" type="ORF">JZ751_007764</name>
</gene>